<dbReference type="InterPro" id="IPR058790">
    <property type="entry name" value="BSH_CusB"/>
</dbReference>
<dbReference type="PANTHER" id="PTHR30097">
    <property type="entry name" value="CATION EFFLUX SYSTEM PROTEIN CUSB"/>
    <property type="match status" value="1"/>
</dbReference>
<reference evidence="5 6" key="1">
    <citation type="submission" date="2024-12" db="EMBL/GenBank/DDBJ databases">
        <authorList>
            <person name="Hu S."/>
        </authorList>
    </citation>
    <scope>NUCLEOTIDE SEQUENCE [LARGE SCALE GENOMIC DNA]</scope>
    <source>
        <strain evidence="5 6">P-25</strain>
    </source>
</reference>
<dbReference type="Pfam" id="PF25869">
    <property type="entry name" value="3HB_CusB"/>
    <property type="match status" value="1"/>
</dbReference>
<organism evidence="5 6">
    <name type="scientific">Pedobacter helvus</name>
    <dbReference type="NCBI Taxonomy" id="2563444"/>
    <lineage>
        <taxon>Bacteria</taxon>
        <taxon>Pseudomonadati</taxon>
        <taxon>Bacteroidota</taxon>
        <taxon>Sphingobacteriia</taxon>
        <taxon>Sphingobacteriales</taxon>
        <taxon>Sphingobacteriaceae</taxon>
        <taxon>Pedobacter</taxon>
    </lineage>
</organism>
<feature type="domain" description="CusB-like three alpha-helical bundle" evidence="3">
    <location>
        <begin position="175"/>
        <end position="223"/>
    </location>
</feature>
<name>A0ABW9JDW6_9SPHI</name>
<comment type="caution">
    <text evidence="5">The sequence shown here is derived from an EMBL/GenBank/DDBJ whole genome shotgun (WGS) entry which is preliminary data.</text>
</comment>
<evidence type="ECO:0000259" key="4">
    <source>
        <dbReference type="Pfam" id="PF25919"/>
    </source>
</evidence>
<keyword evidence="6" id="KW-1185">Reference proteome</keyword>
<protein>
    <submittedName>
        <fullName evidence="5">Efflux RND transporter periplasmic adaptor subunit</fullName>
    </submittedName>
</protein>
<feature type="compositionally biased region" description="Low complexity" evidence="2">
    <location>
        <begin position="249"/>
        <end position="261"/>
    </location>
</feature>
<evidence type="ECO:0000313" key="6">
    <source>
        <dbReference type="Proteomes" id="UP001517367"/>
    </source>
</evidence>
<dbReference type="InterPro" id="IPR051909">
    <property type="entry name" value="MFP_Cation_Efflux"/>
</dbReference>
<evidence type="ECO:0000259" key="3">
    <source>
        <dbReference type="Pfam" id="PF25869"/>
    </source>
</evidence>
<evidence type="ECO:0000256" key="1">
    <source>
        <dbReference type="ARBA" id="ARBA00022448"/>
    </source>
</evidence>
<dbReference type="RefSeq" id="WP_246073404.1">
    <property type="nucleotide sequence ID" value="NZ_SRMP02000001.1"/>
</dbReference>
<dbReference type="Pfam" id="PF25919">
    <property type="entry name" value="BSH_CusB"/>
    <property type="match status" value="1"/>
</dbReference>
<dbReference type="PANTHER" id="PTHR30097:SF15">
    <property type="entry name" value="CATION EFFLUX SYSTEM PROTEIN CUSB"/>
    <property type="match status" value="1"/>
</dbReference>
<evidence type="ECO:0000256" key="2">
    <source>
        <dbReference type="SAM" id="MobiDB-lite"/>
    </source>
</evidence>
<sequence length="458" mass="50115">MKRNCIGRAPLCPLGISPQRGENSNNRHFDWSAAEWRNLLNRLSIFKDFSAVLEMTNVEKVLQSLLILVTVLFLASCQTKPQKDHHDIGKVEVDSSLKALIAPSNEQVVAKTAVVKASYETKIFTAEVQGIVNYDNRSQTSIASRVGGRLEKLYIKYNYQPVKKGQLLFEIYAPDLAAAQQELIYLSQSAGDEHLLAQAKQRLLLLGMSNQTIQQVLQSKKVNYRIPIYSPVEGYILEKTLANNNAALTASSSESGSDGMSGMSGGSGNATASAAPAPKVDNSPMMIREGQYVNAGQSIFTIYKADQLLAEFALKPSLGTLVKKGSKLAFYKTADKEDSFQTSTIGLIQPMIKAGENFTVARVYLNKGRFKAGEILTAKIPVLVSQSYWLPETSVVSIGAQSVAFKKENGVFVSMNLNTGLRMNGMVQVKEDIANVVFAKNAAYLVDSESFIKVESEK</sequence>
<feature type="domain" description="CusB-like barrel-sandwich hybrid" evidence="4">
    <location>
        <begin position="141"/>
        <end position="239"/>
    </location>
</feature>
<dbReference type="Proteomes" id="UP001517367">
    <property type="component" value="Unassembled WGS sequence"/>
</dbReference>
<dbReference type="EMBL" id="SRMP02000001">
    <property type="protein sequence ID" value="MFN0290326.1"/>
    <property type="molecule type" value="Genomic_DNA"/>
</dbReference>
<evidence type="ECO:0000313" key="5">
    <source>
        <dbReference type="EMBL" id="MFN0290326.1"/>
    </source>
</evidence>
<accession>A0ABW9JDW6</accession>
<gene>
    <name evidence="5" type="ORF">E5L68_002930</name>
</gene>
<dbReference type="InterPro" id="IPR058791">
    <property type="entry name" value="3HB_CusB"/>
</dbReference>
<proteinExistence type="predicted"/>
<keyword evidence="1" id="KW-0813">Transport</keyword>
<dbReference type="Gene3D" id="6.10.140.730">
    <property type="match status" value="1"/>
</dbReference>
<feature type="region of interest" description="Disordered" evidence="2">
    <location>
        <begin position="249"/>
        <end position="280"/>
    </location>
</feature>